<organism evidence="1 2">
    <name type="scientific">Salimicrobium halophilum</name>
    <dbReference type="NCBI Taxonomy" id="86666"/>
    <lineage>
        <taxon>Bacteria</taxon>
        <taxon>Bacillati</taxon>
        <taxon>Bacillota</taxon>
        <taxon>Bacilli</taxon>
        <taxon>Bacillales</taxon>
        <taxon>Bacillaceae</taxon>
        <taxon>Salimicrobium</taxon>
    </lineage>
</organism>
<protein>
    <recommendedName>
        <fullName evidence="3">DUF370 domain-containing protein</fullName>
    </recommendedName>
</protein>
<dbReference type="AlphaFoldDB" id="A0A1G8URZ3"/>
<proteinExistence type="predicted"/>
<dbReference type="OrthoDB" id="9811390at2"/>
<keyword evidence="2" id="KW-1185">Reference proteome</keyword>
<dbReference type="RefSeq" id="WP_093194027.1">
    <property type="nucleotide sequence ID" value="NZ_FNEV01000007.1"/>
</dbReference>
<evidence type="ECO:0008006" key="3">
    <source>
        <dbReference type="Google" id="ProtNLM"/>
    </source>
</evidence>
<reference evidence="2" key="1">
    <citation type="submission" date="2016-10" db="EMBL/GenBank/DDBJ databases">
        <authorList>
            <person name="Varghese N."/>
            <person name="Submissions S."/>
        </authorList>
    </citation>
    <scope>NUCLEOTIDE SEQUENCE [LARGE SCALE GENOMIC DNA]</scope>
    <source>
        <strain evidence="2">DSM 4771</strain>
    </source>
</reference>
<dbReference type="Proteomes" id="UP000199225">
    <property type="component" value="Unassembled WGS sequence"/>
</dbReference>
<name>A0A1G8URZ3_9BACI</name>
<dbReference type="STRING" id="86666.SAMN04490247_2316"/>
<dbReference type="InterPro" id="IPR007169">
    <property type="entry name" value="RemA-like"/>
</dbReference>
<gene>
    <name evidence="1" type="ORF">SAMN04490247_2316</name>
</gene>
<dbReference type="EMBL" id="FNEV01000007">
    <property type="protein sequence ID" value="SDJ55720.1"/>
    <property type="molecule type" value="Genomic_DNA"/>
</dbReference>
<dbReference type="Pfam" id="PF04025">
    <property type="entry name" value="RemA-like"/>
    <property type="match status" value="1"/>
</dbReference>
<evidence type="ECO:0000313" key="1">
    <source>
        <dbReference type="EMBL" id="SDJ55720.1"/>
    </source>
</evidence>
<accession>A0A1G8URZ3</accession>
<dbReference type="NCBIfam" id="NF046065">
    <property type="entry name" value="MtxRegRemB"/>
    <property type="match status" value="1"/>
</dbReference>
<evidence type="ECO:0000313" key="2">
    <source>
        <dbReference type="Proteomes" id="UP000199225"/>
    </source>
</evidence>
<sequence length="98" mass="11167">MFIHIGEGNVVKSDEVIAIIDCDLISSSSITEEMVFNRRKEKQVVETEEYEPKAMIITEEAIYFSPLSVATLKKRGNMQTTLNKLDDFSDEMESTLDE</sequence>